<accession>A0ACB5SBR8</accession>
<reference evidence="1" key="1">
    <citation type="submission" date="2024-09" db="EMBL/GenBank/DDBJ databases">
        <title>Draft Genome Sequences of Neofusicoccum parvum.</title>
        <authorList>
            <person name="Ashida A."/>
            <person name="Camagna M."/>
            <person name="Tanaka A."/>
            <person name="Takemoto D."/>
        </authorList>
    </citation>
    <scope>NUCLEOTIDE SEQUENCE</scope>
    <source>
        <strain evidence="1">PPO83</strain>
    </source>
</reference>
<name>A0ACB5SBR8_9PEZI</name>
<dbReference type="Proteomes" id="UP001165186">
    <property type="component" value="Unassembled WGS sequence"/>
</dbReference>
<dbReference type="EMBL" id="BSXG01000246">
    <property type="protein sequence ID" value="GME34159.1"/>
    <property type="molecule type" value="Genomic_DNA"/>
</dbReference>
<evidence type="ECO:0000313" key="1">
    <source>
        <dbReference type="EMBL" id="GME34159.1"/>
    </source>
</evidence>
<proteinExistence type="predicted"/>
<evidence type="ECO:0000313" key="2">
    <source>
        <dbReference type="Proteomes" id="UP001165186"/>
    </source>
</evidence>
<comment type="caution">
    <text evidence="1">The sequence shown here is derived from an EMBL/GenBank/DDBJ whole genome shotgun (WGS) entry which is preliminary data.</text>
</comment>
<organism evidence="1 2">
    <name type="scientific">Neofusicoccum parvum</name>
    <dbReference type="NCBI Taxonomy" id="310453"/>
    <lineage>
        <taxon>Eukaryota</taxon>
        <taxon>Fungi</taxon>
        <taxon>Dikarya</taxon>
        <taxon>Ascomycota</taxon>
        <taxon>Pezizomycotina</taxon>
        <taxon>Dothideomycetes</taxon>
        <taxon>Dothideomycetes incertae sedis</taxon>
        <taxon>Botryosphaeriales</taxon>
        <taxon>Botryosphaeriaceae</taxon>
        <taxon>Neofusicoccum</taxon>
    </lineage>
</organism>
<sequence length="194" mass="21627">MPDFLASLVEDHMDNFVGHLDDMQTGTELTLGEFVDDAKLEPADARSQHLREVEEVLQCRIEDVRKAADEIGEEVGSRFVDETEELGGRITELTQAVRRVEALTPHRHRRPTLWSPAKYRRRAAPLPLLAMELGDATPPAELRPLLRSFHAPATVEPVVSVESVESIESIESARPLDSLDDFPQPPKKPSLPAP</sequence>
<gene>
    <name evidence="1" type="primary">g7628</name>
    <name evidence="1" type="ORF">NpPPO83_00007628</name>
</gene>
<protein>
    <submittedName>
        <fullName evidence="1">Uncharacterized protein</fullName>
    </submittedName>
</protein>
<keyword evidence="2" id="KW-1185">Reference proteome</keyword>